<dbReference type="Proteomes" id="UP001219934">
    <property type="component" value="Unassembled WGS sequence"/>
</dbReference>
<evidence type="ECO:0000313" key="2">
    <source>
        <dbReference type="Proteomes" id="UP001219934"/>
    </source>
</evidence>
<name>A0AAD6ACG8_9TELE</name>
<protein>
    <submittedName>
        <fullName evidence="1">Uncharacterized protein</fullName>
    </submittedName>
</protein>
<comment type="caution">
    <text evidence="1">The sequence shown here is derived from an EMBL/GenBank/DDBJ whole genome shotgun (WGS) entry which is preliminary data.</text>
</comment>
<feature type="non-terminal residue" evidence="1">
    <location>
        <position position="1"/>
    </location>
</feature>
<organism evidence="1 2">
    <name type="scientific">Pogonophryne albipinna</name>
    <dbReference type="NCBI Taxonomy" id="1090488"/>
    <lineage>
        <taxon>Eukaryota</taxon>
        <taxon>Metazoa</taxon>
        <taxon>Chordata</taxon>
        <taxon>Craniata</taxon>
        <taxon>Vertebrata</taxon>
        <taxon>Euteleostomi</taxon>
        <taxon>Actinopterygii</taxon>
        <taxon>Neopterygii</taxon>
        <taxon>Teleostei</taxon>
        <taxon>Neoteleostei</taxon>
        <taxon>Acanthomorphata</taxon>
        <taxon>Eupercaria</taxon>
        <taxon>Perciformes</taxon>
        <taxon>Notothenioidei</taxon>
        <taxon>Pogonophryne</taxon>
    </lineage>
</organism>
<gene>
    <name evidence="1" type="ORF">JOQ06_024760</name>
</gene>
<accession>A0AAD6ACG8</accession>
<keyword evidence="2" id="KW-1185">Reference proteome</keyword>
<dbReference type="EMBL" id="JAPTMU010000063">
    <property type="protein sequence ID" value="KAJ4922639.1"/>
    <property type="molecule type" value="Genomic_DNA"/>
</dbReference>
<evidence type="ECO:0000313" key="1">
    <source>
        <dbReference type="EMBL" id="KAJ4922639.1"/>
    </source>
</evidence>
<reference evidence="1" key="1">
    <citation type="submission" date="2022-11" db="EMBL/GenBank/DDBJ databases">
        <title>Chromosome-level genome of Pogonophryne albipinna.</title>
        <authorList>
            <person name="Jo E."/>
        </authorList>
    </citation>
    <scope>NUCLEOTIDE SEQUENCE</scope>
    <source>
        <strain evidence="1">SGF0006</strain>
        <tissue evidence="1">Muscle</tissue>
    </source>
</reference>
<proteinExistence type="predicted"/>
<dbReference type="AlphaFoldDB" id="A0AAD6ACG8"/>
<sequence>MQNERGSEKEDTENDAFSTLGLFGTETLLTERGTFAQAFSVKGLQGVFCPPHGVRAGPPRAEVWRLQRACCRLGDKDLEQLLATTRRLENKGPVLALHLQKNMKVDLPVVMPVLLL</sequence>